<evidence type="ECO:0000256" key="7">
    <source>
        <dbReference type="RuleBase" id="RU000454"/>
    </source>
</evidence>
<evidence type="ECO:0000256" key="5">
    <source>
        <dbReference type="PIRSR" id="PIRSR601461-1"/>
    </source>
</evidence>
<keyword evidence="6" id="KW-1015">Disulfide bond</keyword>
<accession>A0A820X2U0</accession>
<dbReference type="FunFam" id="2.40.70.10:FF:000115">
    <property type="entry name" value="Lysosomal aspartic protease"/>
    <property type="match status" value="1"/>
</dbReference>
<name>A0A820X2U0_9BILA</name>
<dbReference type="Pfam" id="PF00026">
    <property type="entry name" value="Asp"/>
    <property type="match status" value="1"/>
</dbReference>
<feature type="active site" evidence="5">
    <location>
        <position position="255"/>
    </location>
</feature>
<comment type="similarity">
    <text evidence="1 7">Belongs to the peptidase A1 family.</text>
</comment>
<gene>
    <name evidence="10" type="ORF">UJA718_LOCUS27838</name>
</gene>
<evidence type="ECO:0000313" key="10">
    <source>
        <dbReference type="EMBL" id="CAF4524921.1"/>
    </source>
</evidence>
<protein>
    <recommendedName>
        <fullName evidence="9">Peptidase A1 domain-containing protein</fullName>
    </recommendedName>
</protein>
<dbReference type="InterPro" id="IPR001969">
    <property type="entry name" value="Aspartic_peptidase_AS"/>
</dbReference>
<dbReference type="EMBL" id="CAJOBP010007963">
    <property type="protein sequence ID" value="CAF4524921.1"/>
    <property type="molecule type" value="Genomic_DNA"/>
</dbReference>
<evidence type="ECO:0000256" key="3">
    <source>
        <dbReference type="ARBA" id="ARBA00022750"/>
    </source>
</evidence>
<dbReference type="CDD" id="cd05471">
    <property type="entry name" value="pepsin_like"/>
    <property type="match status" value="1"/>
</dbReference>
<dbReference type="InterPro" id="IPR001461">
    <property type="entry name" value="Aspartic_peptidase_A1"/>
</dbReference>
<dbReference type="InterPro" id="IPR033121">
    <property type="entry name" value="PEPTIDASE_A1"/>
</dbReference>
<keyword evidence="2 7" id="KW-0645">Protease</keyword>
<reference evidence="10" key="1">
    <citation type="submission" date="2021-02" db="EMBL/GenBank/DDBJ databases">
        <authorList>
            <person name="Nowell W R."/>
        </authorList>
    </citation>
    <scope>NUCLEOTIDE SEQUENCE</scope>
</reference>
<dbReference type="InterPro" id="IPR021109">
    <property type="entry name" value="Peptidase_aspartic_dom_sf"/>
</dbReference>
<dbReference type="PANTHER" id="PTHR47966">
    <property type="entry name" value="BETA-SITE APP-CLEAVING ENZYME, ISOFORM A-RELATED"/>
    <property type="match status" value="1"/>
</dbReference>
<keyword evidence="11" id="KW-1185">Reference proteome</keyword>
<sequence>MRRVKRNCTNAEGGKCLGRSSHLLNKVRSRKRSVAPTTTNDTLIDVGWGSYWMGLITIGTPGQTFDVDIDTGSSDLWIPGVQCGTPCGANHTFNSSLSSTYTALNKPFSIQYGDGSNVAGIFGNDTVCIGGICIANQTFAIATSANGMSTQVNDGLLGMGYQNIATGGEMPVVWSMYLAGQLSLPIFAFWVAPVSTGSDTGELILGGYDTTKYTGYFAYASVTTKCYWEFIADSVTLTIGSTTTTIATSINAMLDTGTTLGMIASSAYANEIYSMIGATYNAAIGWYTINCHTQPLTAFPNITVTIGGVPFTLTPPMYLRIVGNPNNYYCLCLLSTGDFYDANRQPIWILVVQAVPSTLFPTVATTATTTTTTHTTTPVIIMSTSTAIKTTTTPTSTTTIKTTSAITTTTTTTKPATTSTTATTTTKPTTTTTTTTTTTKKTTTSTTTTTITTKPTTTATTSITTTTTTTTKPTTTATTTTTTTKPSTTTTTTTKPTTTTTTSTTTATKTTTVTTTAALPSL</sequence>
<dbReference type="GO" id="GO:0004190">
    <property type="term" value="F:aspartic-type endopeptidase activity"/>
    <property type="evidence" value="ECO:0007669"/>
    <property type="project" value="UniProtKB-KW"/>
</dbReference>
<feature type="disulfide bond" evidence="6">
    <location>
        <begin position="291"/>
        <end position="332"/>
    </location>
</feature>
<dbReference type="Gene3D" id="2.40.70.10">
    <property type="entry name" value="Acid Proteases"/>
    <property type="match status" value="2"/>
</dbReference>
<feature type="region of interest" description="Disordered" evidence="8">
    <location>
        <begin position="467"/>
        <end position="503"/>
    </location>
</feature>
<feature type="active site" evidence="5">
    <location>
        <position position="70"/>
    </location>
</feature>
<keyword evidence="3 7" id="KW-0064">Aspartyl protease</keyword>
<proteinExistence type="inferred from homology"/>
<evidence type="ECO:0000256" key="4">
    <source>
        <dbReference type="ARBA" id="ARBA00022801"/>
    </source>
</evidence>
<dbReference type="PRINTS" id="PR00792">
    <property type="entry name" value="PEPSIN"/>
</dbReference>
<dbReference type="SUPFAM" id="SSF50630">
    <property type="entry name" value="Acid proteases"/>
    <property type="match status" value="1"/>
</dbReference>
<dbReference type="PROSITE" id="PS51767">
    <property type="entry name" value="PEPTIDASE_A1"/>
    <property type="match status" value="1"/>
</dbReference>
<dbReference type="PROSITE" id="PS00141">
    <property type="entry name" value="ASP_PROTEASE"/>
    <property type="match status" value="1"/>
</dbReference>
<feature type="domain" description="Peptidase A1" evidence="9">
    <location>
        <begin position="52"/>
        <end position="372"/>
    </location>
</feature>
<dbReference type="GO" id="GO:0006508">
    <property type="term" value="P:proteolysis"/>
    <property type="evidence" value="ECO:0007669"/>
    <property type="project" value="UniProtKB-KW"/>
</dbReference>
<evidence type="ECO:0000313" key="11">
    <source>
        <dbReference type="Proteomes" id="UP000663873"/>
    </source>
</evidence>
<evidence type="ECO:0000256" key="8">
    <source>
        <dbReference type="SAM" id="MobiDB-lite"/>
    </source>
</evidence>
<evidence type="ECO:0000256" key="1">
    <source>
        <dbReference type="ARBA" id="ARBA00007447"/>
    </source>
</evidence>
<dbReference type="InterPro" id="IPR034164">
    <property type="entry name" value="Pepsin-like_dom"/>
</dbReference>
<dbReference type="PANTHER" id="PTHR47966:SF51">
    <property type="entry name" value="BETA-SITE APP-CLEAVING ENZYME, ISOFORM A-RELATED"/>
    <property type="match status" value="1"/>
</dbReference>
<organism evidence="10 11">
    <name type="scientific">Rotaria socialis</name>
    <dbReference type="NCBI Taxonomy" id="392032"/>
    <lineage>
        <taxon>Eukaryota</taxon>
        <taxon>Metazoa</taxon>
        <taxon>Spiralia</taxon>
        <taxon>Gnathifera</taxon>
        <taxon>Rotifera</taxon>
        <taxon>Eurotatoria</taxon>
        <taxon>Bdelloidea</taxon>
        <taxon>Philodinida</taxon>
        <taxon>Philodinidae</taxon>
        <taxon>Rotaria</taxon>
    </lineage>
</organism>
<comment type="caution">
    <text evidence="10">The sequence shown here is derived from an EMBL/GenBank/DDBJ whole genome shotgun (WGS) entry which is preliminary data.</text>
</comment>
<feature type="region of interest" description="Disordered" evidence="8">
    <location>
        <begin position="413"/>
        <end position="437"/>
    </location>
</feature>
<evidence type="ECO:0000259" key="9">
    <source>
        <dbReference type="PROSITE" id="PS51767"/>
    </source>
</evidence>
<evidence type="ECO:0000256" key="2">
    <source>
        <dbReference type="ARBA" id="ARBA00022670"/>
    </source>
</evidence>
<evidence type="ECO:0000256" key="6">
    <source>
        <dbReference type="PIRSR" id="PIRSR601461-2"/>
    </source>
</evidence>
<keyword evidence="4 7" id="KW-0378">Hydrolase</keyword>
<dbReference type="AlphaFoldDB" id="A0A820X2U0"/>
<dbReference type="Proteomes" id="UP000663873">
    <property type="component" value="Unassembled WGS sequence"/>
</dbReference>